<organism evidence="1 2">
    <name type="scientific">Platanthera zijinensis</name>
    <dbReference type="NCBI Taxonomy" id="2320716"/>
    <lineage>
        <taxon>Eukaryota</taxon>
        <taxon>Viridiplantae</taxon>
        <taxon>Streptophyta</taxon>
        <taxon>Embryophyta</taxon>
        <taxon>Tracheophyta</taxon>
        <taxon>Spermatophyta</taxon>
        <taxon>Magnoliopsida</taxon>
        <taxon>Liliopsida</taxon>
        <taxon>Asparagales</taxon>
        <taxon>Orchidaceae</taxon>
        <taxon>Orchidoideae</taxon>
        <taxon>Orchideae</taxon>
        <taxon>Orchidinae</taxon>
        <taxon>Platanthera</taxon>
    </lineage>
</organism>
<name>A0AAP0FZL4_9ASPA</name>
<reference evidence="1 2" key="1">
    <citation type="journal article" date="2022" name="Nat. Plants">
        <title>Genomes of leafy and leafless Platanthera orchids illuminate the evolution of mycoheterotrophy.</title>
        <authorList>
            <person name="Li M.H."/>
            <person name="Liu K.W."/>
            <person name="Li Z."/>
            <person name="Lu H.C."/>
            <person name="Ye Q.L."/>
            <person name="Zhang D."/>
            <person name="Wang J.Y."/>
            <person name="Li Y.F."/>
            <person name="Zhong Z.M."/>
            <person name="Liu X."/>
            <person name="Yu X."/>
            <person name="Liu D.K."/>
            <person name="Tu X.D."/>
            <person name="Liu B."/>
            <person name="Hao Y."/>
            <person name="Liao X.Y."/>
            <person name="Jiang Y.T."/>
            <person name="Sun W.H."/>
            <person name="Chen J."/>
            <person name="Chen Y.Q."/>
            <person name="Ai Y."/>
            <person name="Zhai J.W."/>
            <person name="Wu S.S."/>
            <person name="Zhou Z."/>
            <person name="Hsiao Y.Y."/>
            <person name="Wu W.L."/>
            <person name="Chen Y.Y."/>
            <person name="Lin Y.F."/>
            <person name="Hsu J.L."/>
            <person name="Li C.Y."/>
            <person name="Wang Z.W."/>
            <person name="Zhao X."/>
            <person name="Zhong W.Y."/>
            <person name="Ma X.K."/>
            <person name="Ma L."/>
            <person name="Huang J."/>
            <person name="Chen G.Z."/>
            <person name="Huang M.Z."/>
            <person name="Huang L."/>
            <person name="Peng D.H."/>
            <person name="Luo Y.B."/>
            <person name="Zou S.Q."/>
            <person name="Chen S.P."/>
            <person name="Lan S."/>
            <person name="Tsai W.C."/>
            <person name="Van de Peer Y."/>
            <person name="Liu Z.J."/>
        </authorList>
    </citation>
    <scope>NUCLEOTIDE SEQUENCE [LARGE SCALE GENOMIC DNA]</scope>
    <source>
        <strain evidence="1">Lor287</strain>
    </source>
</reference>
<comment type="caution">
    <text evidence="1">The sequence shown here is derived from an EMBL/GenBank/DDBJ whole genome shotgun (WGS) entry which is preliminary data.</text>
</comment>
<evidence type="ECO:0000313" key="2">
    <source>
        <dbReference type="Proteomes" id="UP001418222"/>
    </source>
</evidence>
<proteinExistence type="predicted"/>
<accession>A0AAP0FZL4</accession>
<dbReference type="EMBL" id="JBBWWQ010000015">
    <property type="protein sequence ID" value="KAK8928377.1"/>
    <property type="molecule type" value="Genomic_DNA"/>
</dbReference>
<gene>
    <name evidence="1" type="ORF">KSP39_PZI017682</name>
</gene>
<protein>
    <submittedName>
        <fullName evidence="1">Uncharacterized protein</fullName>
    </submittedName>
</protein>
<dbReference type="AlphaFoldDB" id="A0AAP0FZL4"/>
<keyword evidence="2" id="KW-1185">Reference proteome</keyword>
<evidence type="ECO:0000313" key="1">
    <source>
        <dbReference type="EMBL" id="KAK8928377.1"/>
    </source>
</evidence>
<dbReference type="Proteomes" id="UP001418222">
    <property type="component" value="Unassembled WGS sequence"/>
</dbReference>
<sequence>MTMTPDGQQASLGIFRRHNLPALASWSASEEEPLGRHRWKLTISNLCALGVVKSTIASLSSLAGSLIE</sequence>